<dbReference type="GeneID" id="112465043"/>
<proteinExistence type="predicted"/>
<evidence type="ECO:0000313" key="3">
    <source>
        <dbReference type="Proteomes" id="UP000504618"/>
    </source>
</evidence>
<dbReference type="InterPro" id="IPR002156">
    <property type="entry name" value="RNaseH_domain"/>
</dbReference>
<dbReference type="Proteomes" id="UP000504618">
    <property type="component" value="Unplaced"/>
</dbReference>
<dbReference type="Gene3D" id="3.30.420.10">
    <property type="entry name" value="Ribonuclease H-like superfamily/Ribonuclease H"/>
    <property type="match status" value="1"/>
</dbReference>
<dbReference type="PANTHER" id="PTHR33332">
    <property type="entry name" value="REVERSE TRANSCRIPTASE DOMAIN-CONTAINING PROTEIN"/>
    <property type="match status" value="1"/>
</dbReference>
<evidence type="ECO:0000259" key="2">
    <source>
        <dbReference type="PROSITE" id="PS50879"/>
    </source>
</evidence>
<dbReference type="AlphaFoldDB" id="A0A6J1R0N5"/>
<name>A0A6J1R0N5_9HYME</name>
<sequence length="615" mass="71176">MELEFADDIVVYKMGSDRKQNRDKIEEAVNIIAKNLELLGLDLEPKKTTLVEYSRSGFVDDNISIMVKGVTIPNSSESRFLGVRVDNQVKFEGHIQDVRAKIEKANSILKYLNSVTRGSDCYTALLLYKSLVRSVTDYGCFVYAPTTGSLRLKLERGQYLGLRTALGTRNSTPTNVLVAEAKVDLLSVRAMMLAKNFCTKIIKYGNPSIRESIDILSQKEMLHRMRHPQKKKSIISLAWDRVKLFRKDIGQSLNNFEVWDMNYEDLTEDITIDTEIGFSHSAGRKTKERRRLEEMKYEKKDLDFIKEFCDEYDLENPMVIYTDGSKSEDSVATGASVIFEDNSQALYASLPKMWSSFSAEAFAISTALEKLEKDQDQGKGFFKNVLILSDCQSVLKAIKNNRLDVYKSSLILDIRRRHFRLKNKYGCTIIYGWIPAHRGYTGNEMADLLAKEGASEEAMSNFPIPISDLRCIFKEEAWNSTQDVLIRESSYKGKDYFRNFFNKNIKQPWFKQVRAERYFYSFINRIRANHYNLNESLARKNYIDSPRCECGYEIEDINHVIWQCSRYDAEREVMGEELVKRNIHGTEDIVDLIKREDWNKIGVIFNFIKRTGRII</sequence>
<dbReference type="CDD" id="cd09276">
    <property type="entry name" value="Rnase_HI_RT_non_LTR"/>
    <property type="match status" value="1"/>
</dbReference>
<dbReference type="GO" id="GO:0004523">
    <property type="term" value="F:RNA-DNA hybrid ribonuclease activity"/>
    <property type="evidence" value="ECO:0007669"/>
    <property type="project" value="InterPro"/>
</dbReference>
<dbReference type="PROSITE" id="PS50878">
    <property type="entry name" value="RT_POL"/>
    <property type="match status" value="1"/>
</dbReference>
<organism evidence="3 4">
    <name type="scientific">Temnothorax curvispinosus</name>
    <dbReference type="NCBI Taxonomy" id="300111"/>
    <lineage>
        <taxon>Eukaryota</taxon>
        <taxon>Metazoa</taxon>
        <taxon>Ecdysozoa</taxon>
        <taxon>Arthropoda</taxon>
        <taxon>Hexapoda</taxon>
        <taxon>Insecta</taxon>
        <taxon>Pterygota</taxon>
        <taxon>Neoptera</taxon>
        <taxon>Endopterygota</taxon>
        <taxon>Hymenoptera</taxon>
        <taxon>Apocrita</taxon>
        <taxon>Aculeata</taxon>
        <taxon>Formicoidea</taxon>
        <taxon>Formicidae</taxon>
        <taxon>Myrmicinae</taxon>
        <taxon>Temnothorax</taxon>
    </lineage>
</organism>
<dbReference type="InterPro" id="IPR012337">
    <property type="entry name" value="RNaseH-like_sf"/>
</dbReference>
<feature type="domain" description="Reverse transcriptase" evidence="1">
    <location>
        <begin position="1"/>
        <end position="85"/>
    </location>
</feature>
<dbReference type="GO" id="GO:0003676">
    <property type="term" value="F:nucleic acid binding"/>
    <property type="evidence" value="ECO:0007669"/>
    <property type="project" value="InterPro"/>
</dbReference>
<keyword evidence="3" id="KW-1185">Reference proteome</keyword>
<dbReference type="SUPFAM" id="SSF53098">
    <property type="entry name" value="Ribonuclease H-like"/>
    <property type="match status" value="1"/>
</dbReference>
<feature type="domain" description="RNase H type-1" evidence="2">
    <location>
        <begin position="314"/>
        <end position="455"/>
    </location>
</feature>
<evidence type="ECO:0000259" key="1">
    <source>
        <dbReference type="PROSITE" id="PS50878"/>
    </source>
</evidence>
<evidence type="ECO:0000313" key="4">
    <source>
        <dbReference type="RefSeq" id="XP_024888182.1"/>
    </source>
</evidence>
<reference evidence="4" key="1">
    <citation type="submission" date="2025-08" db="UniProtKB">
        <authorList>
            <consortium name="RefSeq"/>
        </authorList>
    </citation>
    <scope>IDENTIFICATION</scope>
    <source>
        <tissue evidence="4">Whole body</tissue>
    </source>
</reference>
<dbReference type="InterPro" id="IPR000477">
    <property type="entry name" value="RT_dom"/>
</dbReference>
<protein>
    <submittedName>
        <fullName evidence="4">Uncharacterized protein LOC112465043</fullName>
    </submittedName>
</protein>
<accession>A0A6J1R0N5</accession>
<gene>
    <name evidence="4" type="primary">LOC112465043</name>
</gene>
<dbReference type="RefSeq" id="XP_024888182.1">
    <property type="nucleotide sequence ID" value="XM_025032414.1"/>
</dbReference>
<dbReference type="InterPro" id="IPR036397">
    <property type="entry name" value="RNaseH_sf"/>
</dbReference>
<dbReference type="Pfam" id="PF00075">
    <property type="entry name" value="RNase_H"/>
    <property type="match status" value="1"/>
</dbReference>
<dbReference type="OrthoDB" id="7701067at2759"/>
<dbReference type="PROSITE" id="PS50879">
    <property type="entry name" value="RNASE_H_1"/>
    <property type="match status" value="1"/>
</dbReference>